<evidence type="ECO:0000256" key="1">
    <source>
        <dbReference type="SAM" id="MobiDB-lite"/>
    </source>
</evidence>
<dbReference type="EMBL" id="CM002924">
    <property type="protein sequence ID" value="KGN59751.1"/>
    <property type="molecule type" value="Genomic_DNA"/>
</dbReference>
<dbReference type="eggNOG" id="KOG1669">
    <property type="taxonomic scope" value="Eukaryota"/>
</dbReference>
<reference evidence="2 3" key="1">
    <citation type="journal article" date="2009" name="Nat. Genet.">
        <title>The genome of the cucumber, Cucumis sativus L.</title>
        <authorList>
            <person name="Huang S."/>
            <person name="Li R."/>
            <person name="Zhang Z."/>
            <person name="Li L."/>
            <person name="Gu X."/>
            <person name="Fan W."/>
            <person name="Lucas W.J."/>
            <person name="Wang X."/>
            <person name="Xie B."/>
            <person name="Ni P."/>
            <person name="Ren Y."/>
            <person name="Zhu H."/>
            <person name="Li J."/>
            <person name="Lin K."/>
            <person name="Jin W."/>
            <person name="Fei Z."/>
            <person name="Li G."/>
            <person name="Staub J."/>
            <person name="Kilian A."/>
            <person name="van der Vossen E.A."/>
            <person name="Wu Y."/>
            <person name="Guo J."/>
            <person name="He J."/>
            <person name="Jia Z."/>
            <person name="Ren Y."/>
            <person name="Tian G."/>
            <person name="Lu Y."/>
            <person name="Ruan J."/>
            <person name="Qian W."/>
            <person name="Wang M."/>
            <person name="Huang Q."/>
            <person name="Li B."/>
            <person name="Xuan Z."/>
            <person name="Cao J."/>
            <person name="Asan"/>
            <person name="Wu Z."/>
            <person name="Zhang J."/>
            <person name="Cai Q."/>
            <person name="Bai Y."/>
            <person name="Zhao B."/>
            <person name="Han Y."/>
            <person name="Li Y."/>
            <person name="Li X."/>
            <person name="Wang S."/>
            <person name="Shi Q."/>
            <person name="Liu S."/>
            <person name="Cho W.K."/>
            <person name="Kim J.Y."/>
            <person name="Xu Y."/>
            <person name="Heller-Uszynska K."/>
            <person name="Miao H."/>
            <person name="Cheng Z."/>
            <person name="Zhang S."/>
            <person name="Wu J."/>
            <person name="Yang Y."/>
            <person name="Kang H."/>
            <person name="Li M."/>
            <person name="Liang H."/>
            <person name="Ren X."/>
            <person name="Shi Z."/>
            <person name="Wen M."/>
            <person name="Jian M."/>
            <person name="Yang H."/>
            <person name="Zhang G."/>
            <person name="Yang Z."/>
            <person name="Chen R."/>
            <person name="Liu S."/>
            <person name="Li J."/>
            <person name="Ma L."/>
            <person name="Liu H."/>
            <person name="Zhou Y."/>
            <person name="Zhao J."/>
            <person name="Fang X."/>
            <person name="Li G."/>
            <person name="Fang L."/>
            <person name="Li Y."/>
            <person name="Liu D."/>
            <person name="Zheng H."/>
            <person name="Zhang Y."/>
            <person name="Qin N."/>
            <person name="Li Z."/>
            <person name="Yang G."/>
            <person name="Yang S."/>
            <person name="Bolund L."/>
            <person name="Kristiansen K."/>
            <person name="Zheng H."/>
            <person name="Li S."/>
            <person name="Zhang X."/>
            <person name="Yang H."/>
            <person name="Wang J."/>
            <person name="Sun R."/>
            <person name="Zhang B."/>
            <person name="Jiang S."/>
            <person name="Wang J."/>
            <person name="Du Y."/>
            <person name="Li S."/>
        </authorList>
    </citation>
    <scope>NUCLEOTIDE SEQUENCE [LARGE SCALE GENOMIC DNA]</scope>
    <source>
        <strain evidence="3">cv. 9930</strain>
    </source>
</reference>
<accession>A0A0A0LI71</accession>
<sequence length="73" mass="8217">MEFVGENRDFDSANDNNKPNSAQPLLDSSFQPSLADDTNAKEAEELSERIARDLKDGLHPLKTQMRAYSLSEF</sequence>
<feature type="compositionally biased region" description="Polar residues" evidence="1">
    <location>
        <begin position="13"/>
        <end position="32"/>
    </location>
</feature>
<reference evidence="2 3" key="3">
    <citation type="journal article" date="2010" name="BMC Genomics">
        <title>Transcriptome sequencing and comparative analysis of cucumber flowers with different sex types.</title>
        <authorList>
            <person name="Guo S."/>
            <person name="Zheng Y."/>
            <person name="Joung J.G."/>
            <person name="Liu S."/>
            <person name="Zhang Z."/>
            <person name="Crasta O.R."/>
            <person name="Sobral B.W."/>
            <person name="Xu Y."/>
            <person name="Huang S."/>
            <person name="Fei Z."/>
        </authorList>
    </citation>
    <scope>NUCLEOTIDE SEQUENCE [LARGE SCALE GENOMIC DNA]</scope>
    <source>
        <strain evidence="3">cv. 9930</strain>
    </source>
</reference>
<keyword evidence="3" id="KW-1185">Reference proteome</keyword>
<gene>
    <name evidence="2" type="ORF">Csa_3G842730</name>
</gene>
<evidence type="ECO:0000313" key="2">
    <source>
        <dbReference type="EMBL" id="KGN59751.1"/>
    </source>
</evidence>
<dbReference type="Proteomes" id="UP000029981">
    <property type="component" value="Chromosome 3"/>
</dbReference>
<reference evidence="2 3" key="4">
    <citation type="journal article" date="2011" name="BMC Genomics">
        <title>RNA-Seq improves annotation of protein-coding genes in the cucumber genome.</title>
        <authorList>
            <person name="Li Z."/>
            <person name="Zhang Z."/>
            <person name="Yan P."/>
            <person name="Huang S."/>
            <person name="Fei Z."/>
            <person name="Lin K."/>
        </authorList>
    </citation>
    <scope>NUCLEOTIDE SEQUENCE [LARGE SCALE GENOMIC DNA]</scope>
    <source>
        <strain evidence="3">cv. 9930</strain>
    </source>
</reference>
<dbReference type="AlphaFoldDB" id="A0A0A0LI71"/>
<feature type="region of interest" description="Disordered" evidence="1">
    <location>
        <begin position="1"/>
        <end position="45"/>
    </location>
</feature>
<feature type="compositionally biased region" description="Basic and acidic residues" evidence="1">
    <location>
        <begin position="1"/>
        <end position="11"/>
    </location>
</feature>
<organism evidence="2 3">
    <name type="scientific">Cucumis sativus</name>
    <name type="common">Cucumber</name>
    <dbReference type="NCBI Taxonomy" id="3659"/>
    <lineage>
        <taxon>Eukaryota</taxon>
        <taxon>Viridiplantae</taxon>
        <taxon>Streptophyta</taxon>
        <taxon>Embryophyta</taxon>
        <taxon>Tracheophyta</taxon>
        <taxon>Spermatophyta</taxon>
        <taxon>Magnoliopsida</taxon>
        <taxon>eudicotyledons</taxon>
        <taxon>Gunneridae</taxon>
        <taxon>Pentapetalae</taxon>
        <taxon>rosids</taxon>
        <taxon>fabids</taxon>
        <taxon>Cucurbitales</taxon>
        <taxon>Cucurbitaceae</taxon>
        <taxon>Benincaseae</taxon>
        <taxon>Cucumis</taxon>
    </lineage>
</organism>
<protein>
    <submittedName>
        <fullName evidence="2">Uncharacterized protein</fullName>
    </submittedName>
</protein>
<dbReference type="Gramene" id="KGN59751">
    <property type="protein sequence ID" value="KGN59751"/>
    <property type="gene ID" value="Csa_3G842730"/>
</dbReference>
<reference evidence="2 3" key="2">
    <citation type="journal article" date="2009" name="PLoS ONE">
        <title>An integrated genetic and cytogenetic map of the cucumber genome.</title>
        <authorList>
            <person name="Ren Y."/>
            <person name="Zhang Z."/>
            <person name="Liu J."/>
            <person name="Staub J.E."/>
            <person name="Han Y."/>
            <person name="Cheng Z."/>
            <person name="Li X."/>
            <person name="Lu J."/>
            <person name="Miao H."/>
            <person name="Kang H."/>
            <person name="Xie B."/>
            <person name="Gu X."/>
            <person name="Wang X."/>
            <person name="Du Y."/>
            <person name="Jin W."/>
            <person name="Huang S."/>
        </authorList>
    </citation>
    <scope>NUCLEOTIDE SEQUENCE [LARGE SCALE GENOMIC DNA]</scope>
    <source>
        <strain evidence="3">cv. 9930</strain>
    </source>
</reference>
<name>A0A0A0LI71_CUCSA</name>
<evidence type="ECO:0000313" key="3">
    <source>
        <dbReference type="Proteomes" id="UP000029981"/>
    </source>
</evidence>
<proteinExistence type="predicted"/>
<dbReference type="STRING" id="3659.A0A0A0LI71"/>